<proteinExistence type="predicted"/>
<dbReference type="InterPro" id="IPR007263">
    <property type="entry name" value="DCC1-like"/>
</dbReference>
<protein>
    <recommendedName>
        <fullName evidence="3">DUF393 domain-containing protein</fullName>
    </recommendedName>
</protein>
<comment type="caution">
    <text evidence="1">The sequence shown here is derived from an EMBL/GenBank/DDBJ whole genome shotgun (WGS) entry which is preliminary data.</text>
</comment>
<sequence>MAPRTLPVLVYDGDCGFCTTCARFAERRLTCDVEIVAYQAADLDDLGLTAEQCAEAVQWVRPDGTVSSAHLAVGDLLRASGLPWSVAGRLAQTPPFSWFAAVVYRWIAANRHRLPGGGSACSIESPSPGHRPD</sequence>
<gene>
    <name evidence="1" type="ORF">GCM10022231_03370</name>
</gene>
<dbReference type="EMBL" id="BAAAZW010000001">
    <property type="protein sequence ID" value="GAA3949218.1"/>
    <property type="molecule type" value="Genomic_DNA"/>
</dbReference>
<accession>A0ABP7NMJ8</accession>
<evidence type="ECO:0000313" key="1">
    <source>
        <dbReference type="EMBL" id="GAA3949218.1"/>
    </source>
</evidence>
<keyword evidence="2" id="KW-1185">Reference proteome</keyword>
<dbReference type="Proteomes" id="UP001418444">
    <property type="component" value="Unassembled WGS sequence"/>
</dbReference>
<evidence type="ECO:0000313" key="2">
    <source>
        <dbReference type="Proteomes" id="UP001418444"/>
    </source>
</evidence>
<dbReference type="Pfam" id="PF04134">
    <property type="entry name" value="DCC1-like"/>
    <property type="match status" value="1"/>
</dbReference>
<evidence type="ECO:0008006" key="3">
    <source>
        <dbReference type="Google" id="ProtNLM"/>
    </source>
</evidence>
<dbReference type="RefSeq" id="WP_344779932.1">
    <property type="nucleotide sequence ID" value="NZ_BAAAZW010000001.1"/>
</dbReference>
<name>A0ABP7NMJ8_9ACTN</name>
<organism evidence="1 2">
    <name type="scientific">Gordonia caeni</name>
    <dbReference type="NCBI Taxonomy" id="1007097"/>
    <lineage>
        <taxon>Bacteria</taxon>
        <taxon>Bacillati</taxon>
        <taxon>Actinomycetota</taxon>
        <taxon>Actinomycetes</taxon>
        <taxon>Mycobacteriales</taxon>
        <taxon>Gordoniaceae</taxon>
        <taxon>Gordonia</taxon>
    </lineage>
</organism>
<reference evidence="2" key="1">
    <citation type="journal article" date="2019" name="Int. J. Syst. Evol. Microbiol.">
        <title>The Global Catalogue of Microorganisms (GCM) 10K type strain sequencing project: providing services to taxonomists for standard genome sequencing and annotation.</title>
        <authorList>
            <consortium name="The Broad Institute Genomics Platform"/>
            <consortium name="The Broad Institute Genome Sequencing Center for Infectious Disease"/>
            <person name="Wu L."/>
            <person name="Ma J."/>
        </authorList>
    </citation>
    <scope>NUCLEOTIDE SEQUENCE [LARGE SCALE GENOMIC DNA]</scope>
    <source>
        <strain evidence="2">JCM 16923</strain>
    </source>
</reference>